<comment type="caution">
    <text evidence="2">The sequence shown here is derived from an EMBL/GenBank/DDBJ whole genome shotgun (WGS) entry which is preliminary data.</text>
</comment>
<gene>
    <name evidence="2" type="ORF">LLUT_LOCUS25383</name>
</gene>
<evidence type="ECO:0000313" key="2">
    <source>
        <dbReference type="EMBL" id="CAL0324323.1"/>
    </source>
</evidence>
<keyword evidence="3" id="KW-1185">Reference proteome</keyword>
<evidence type="ECO:0000313" key="3">
    <source>
        <dbReference type="Proteomes" id="UP001497480"/>
    </source>
</evidence>
<evidence type="ECO:0000256" key="1">
    <source>
        <dbReference type="SAM" id="MobiDB-lite"/>
    </source>
</evidence>
<feature type="compositionally biased region" description="Basic and acidic residues" evidence="1">
    <location>
        <begin position="8"/>
        <end position="20"/>
    </location>
</feature>
<dbReference type="Proteomes" id="UP001497480">
    <property type="component" value="Unassembled WGS sequence"/>
</dbReference>
<sequence>MRFTKMGLDLEQKSKSENNHDPAFSGQKVLEPGTNDVNDACDPEMSPIVKYPLSNGNEDVEVNITGCTNAGKALVVEDSCEDATECSSSFADTGSGTENASFSDTEVESQIRADNGSSSMHGDYCGPPRRRKKRTTTTHWRRFIGPLMQRCKWVELKLKQLRSEERKYDKELAAYNHTKELDFAHLTLDGFDIKSVPISGRVHRNKVMKRNKRKRVEEECDIASYMSNHTLFSYFEKTDHTSDAWMKDFHGVAIGGNDENIHQEFKLSDIWSSRDYEINDISLDHIIQKIEVVQSQVHELKTRIGNVVSENQGRFHSVTHSTMLGSPDILNHSDLNCDSWTGSQLQSEYHNGELLMDGNASSSGYMQDYAIKNGVLVHNHSIKKEVYDFENVMNHLAHKTNASFVENKSISQVQVSEYDLANINAVHNVHSSLKSCSRMKSNVPRAKSKGRKLA</sequence>
<dbReference type="PANTHER" id="PTHR34057">
    <property type="entry name" value="ELONGATION FACTOR"/>
    <property type="match status" value="1"/>
</dbReference>
<protein>
    <submittedName>
        <fullName evidence="2">Uncharacterized protein</fullName>
    </submittedName>
</protein>
<proteinExistence type="predicted"/>
<dbReference type="CDD" id="cd11650">
    <property type="entry name" value="AT4G37440_like"/>
    <property type="match status" value="1"/>
</dbReference>
<dbReference type="EMBL" id="CAXHTB010000018">
    <property type="protein sequence ID" value="CAL0324323.1"/>
    <property type="molecule type" value="Genomic_DNA"/>
</dbReference>
<accession>A0AAV1XSN3</accession>
<dbReference type="InterPro" id="IPR038745">
    <property type="entry name" value="AT4G37440-like"/>
</dbReference>
<name>A0AAV1XSN3_LUPLU</name>
<dbReference type="PANTHER" id="PTHR34057:SF10">
    <property type="entry name" value="TRANSPOSASE, PTTA_EN_SPM, PLANT"/>
    <property type="match status" value="1"/>
</dbReference>
<dbReference type="AlphaFoldDB" id="A0AAV1XSN3"/>
<organism evidence="2 3">
    <name type="scientific">Lupinus luteus</name>
    <name type="common">European yellow lupine</name>
    <dbReference type="NCBI Taxonomy" id="3873"/>
    <lineage>
        <taxon>Eukaryota</taxon>
        <taxon>Viridiplantae</taxon>
        <taxon>Streptophyta</taxon>
        <taxon>Embryophyta</taxon>
        <taxon>Tracheophyta</taxon>
        <taxon>Spermatophyta</taxon>
        <taxon>Magnoliopsida</taxon>
        <taxon>eudicotyledons</taxon>
        <taxon>Gunneridae</taxon>
        <taxon>Pentapetalae</taxon>
        <taxon>rosids</taxon>
        <taxon>fabids</taxon>
        <taxon>Fabales</taxon>
        <taxon>Fabaceae</taxon>
        <taxon>Papilionoideae</taxon>
        <taxon>50 kb inversion clade</taxon>
        <taxon>genistoids sensu lato</taxon>
        <taxon>core genistoids</taxon>
        <taxon>Genisteae</taxon>
        <taxon>Lupinus</taxon>
    </lineage>
</organism>
<reference evidence="2 3" key="1">
    <citation type="submission" date="2024-03" db="EMBL/GenBank/DDBJ databases">
        <authorList>
            <person name="Martinez-Hernandez J."/>
        </authorList>
    </citation>
    <scope>NUCLEOTIDE SEQUENCE [LARGE SCALE GENOMIC DNA]</scope>
</reference>
<feature type="region of interest" description="Disordered" evidence="1">
    <location>
        <begin position="1"/>
        <end position="35"/>
    </location>
</feature>